<evidence type="ECO:0000256" key="13">
    <source>
        <dbReference type="ARBA" id="ARBA00047833"/>
    </source>
</evidence>
<keyword evidence="6 14" id="KW-0132">Cell division</keyword>
<reference evidence="19" key="1">
    <citation type="submission" date="2016-10" db="EMBL/GenBank/DDBJ databases">
        <authorList>
            <person name="Varghese N."/>
            <person name="Submissions S."/>
        </authorList>
    </citation>
    <scope>NUCLEOTIDE SEQUENCE [LARGE SCALE GENOMIC DNA]</scope>
    <source>
        <strain evidence="19">DSM 22703</strain>
    </source>
</reference>
<evidence type="ECO:0000256" key="5">
    <source>
        <dbReference type="ARBA" id="ARBA00022598"/>
    </source>
</evidence>
<dbReference type="GO" id="GO:0009252">
    <property type="term" value="P:peptidoglycan biosynthetic process"/>
    <property type="evidence" value="ECO:0007669"/>
    <property type="project" value="UniProtKB-UniRule"/>
</dbReference>
<evidence type="ECO:0000256" key="3">
    <source>
        <dbReference type="ARBA" id="ARBA00012211"/>
    </source>
</evidence>
<keyword evidence="12 14" id="KW-0961">Cell wall biogenesis/degradation</keyword>
<dbReference type="GO" id="GO:0005737">
    <property type="term" value="C:cytoplasm"/>
    <property type="evidence" value="ECO:0007669"/>
    <property type="project" value="UniProtKB-SubCell"/>
</dbReference>
<evidence type="ECO:0000256" key="11">
    <source>
        <dbReference type="ARBA" id="ARBA00023306"/>
    </source>
</evidence>
<dbReference type="InterPro" id="IPR013221">
    <property type="entry name" value="Mur_ligase_cen"/>
</dbReference>
<keyword evidence="9 14" id="KW-0133">Cell shape</keyword>
<dbReference type="Pfam" id="PF08245">
    <property type="entry name" value="Mur_ligase_M"/>
    <property type="match status" value="1"/>
</dbReference>
<dbReference type="InterPro" id="IPR036615">
    <property type="entry name" value="Mur_ligase_C_dom_sf"/>
</dbReference>
<feature type="domain" description="Mur ligase C-terminal" evidence="16">
    <location>
        <begin position="321"/>
        <end position="446"/>
    </location>
</feature>
<dbReference type="GO" id="GO:0071555">
    <property type="term" value="P:cell wall organization"/>
    <property type="evidence" value="ECO:0007669"/>
    <property type="project" value="UniProtKB-KW"/>
</dbReference>
<evidence type="ECO:0000256" key="2">
    <source>
        <dbReference type="ARBA" id="ARBA00004752"/>
    </source>
</evidence>
<dbReference type="InterPro" id="IPR050061">
    <property type="entry name" value="MurCDEF_pg_biosynth"/>
</dbReference>
<dbReference type="Gene3D" id="3.90.190.20">
    <property type="entry name" value="Mur ligase, C-terminal domain"/>
    <property type="match status" value="1"/>
</dbReference>
<dbReference type="GO" id="GO:0051301">
    <property type="term" value="P:cell division"/>
    <property type="evidence" value="ECO:0007669"/>
    <property type="project" value="UniProtKB-KW"/>
</dbReference>
<comment type="subcellular location">
    <subcellularLocation>
        <location evidence="1 14">Cytoplasm</location>
    </subcellularLocation>
</comment>
<dbReference type="AlphaFoldDB" id="A0A1G5YAA2"/>
<comment type="catalytic activity">
    <reaction evidence="13 14">
        <text>UDP-N-acetyl-alpha-D-muramate + L-alanine + ATP = UDP-N-acetyl-alpha-D-muramoyl-L-alanine + ADP + phosphate + H(+)</text>
        <dbReference type="Rhea" id="RHEA:23372"/>
        <dbReference type="ChEBI" id="CHEBI:15378"/>
        <dbReference type="ChEBI" id="CHEBI:30616"/>
        <dbReference type="ChEBI" id="CHEBI:43474"/>
        <dbReference type="ChEBI" id="CHEBI:57972"/>
        <dbReference type="ChEBI" id="CHEBI:70757"/>
        <dbReference type="ChEBI" id="CHEBI:83898"/>
        <dbReference type="ChEBI" id="CHEBI:456216"/>
        <dbReference type="EC" id="6.3.2.8"/>
    </reaction>
</comment>
<dbReference type="InterPro" id="IPR004101">
    <property type="entry name" value="Mur_ligase_C"/>
</dbReference>
<keyword evidence="8 14" id="KW-0067">ATP-binding</keyword>
<feature type="domain" description="Mur ligase central" evidence="17">
    <location>
        <begin position="117"/>
        <end position="299"/>
    </location>
</feature>
<dbReference type="SUPFAM" id="SSF53623">
    <property type="entry name" value="MurD-like peptide ligases, catalytic domain"/>
    <property type="match status" value="1"/>
</dbReference>
<evidence type="ECO:0000256" key="12">
    <source>
        <dbReference type="ARBA" id="ARBA00023316"/>
    </source>
</evidence>
<comment type="similarity">
    <text evidence="14">Belongs to the MurCDEF family.</text>
</comment>
<evidence type="ECO:0000259" key="16">
    <source>
        <dbReference type="Pfam" id="PF02875"/>
    </source>
</evidence>
<dbReference type="STRING" id="279824.SAMN03080617_02347"/>
<dbReference type="InterPro" id="IPR000713">
    <property type="entry name" value="Mur_ligase_N"/>
</dbReference>
<keyword evidence="4 14" id="KW-0963">Cytoplasm</keyword>
<evidence type="ECO:0000256" key="8">
    <source>
        <dbReference type="ARBA" id="ARBA00022840"/>
    </source>
</evidence>
<comment type="pathway">
    <text evidence="2 14">Cell wall biogenesis; peptidoglycan biosynthesis.</text>
</comment>
<dbReference type="EMBL" id="FMXE01000015">
    <property type="protein sequence ID" value="SDA79330.1"/>
    <property type="molecule type" value="Genomic_DNA"/>
</dbReference>
<evidence type="ECO:0000259" key="15">
    <source>
        <dbReference type="Pfam" id="PF01225"/>
    </source>
</evidence>
<dbReference type="GO" id="GO:0008763">
    <property type="term" value="F:UDP-N-acetylmuramate-L-alanine ligase activity"/>
    <property type="evidence" value="ECO:0007669"/>
    <property type="project" value="UniProtKB-UniRule"/>
</dbReference>
<dbReference type="RefSeq" id="WP_092730142.1">
    <property type="nucleotide sequence ID" value="NZ_FMXE01000015.1"/>
</dbReference>
<feature type="binding site" evidence="14">
    <location>
        <begin position="119"/>
        <end position="125"/>
    </location>
    <ligand>
        <name>ATP</name>
        <dbReference type="ChEBI" id="CHEBI:30616"/>
    </ligand>
</feature>
<dbReference type="SUPFAM" id="SSF53244">
    <property type="entry name" value="MurD-like peptide ligases, peptide-binding domain"/>
    <property type="match status" value="1"/>
</dbReference>
<gene>
    <name evidence="14" type="primary">murC</name>
    <name evidence="18" type="ORF">SAMN03080617_02347</name>
</gene>
<comment type="function">
    <text evidence="14">Cell wall formation.</text>
</comment>
<evidence type="ECO:0000256" key="14">
    <source>
        <dbReference type="HAMAP-Rule" id="MF_00046"/>
    </source>
</evidence>
<dbReference type="HAMAP" id="MF_00046">
    <property type="entry name" value="MurC"/>
    <property type="match status" value="1"/>
</dbReference>
<keyword evidence="10 14" id="KW-0573">Peptidoglycan synthesis</keyword>
<dbReference type="NCBIfam" id="TIGR01082">
    <property type="entry name" value="murC"/>
    <property type="match status" value="1"/>
</dbReference>
<dbReference type="PANTHER" id="PTHR43445">
    <property type="entry name" value="UDP-N-ACETYLMURAMATE--L-ALANINE LIGASE-RELATED"/>
    <property type="match status" value="1"/>
</dbReference>
<name>A0A1G5YAA2_9BACT</name>
<feature type="domain" description="Mur ligase N-terminal catalytic" evidence="15">
    <location>
        <begin position="9"/>
        <end position="113"/>
    </location>
</feature>
<evidence type="ECO:0000256" key="1">
    <source>
        <dbReference type="ARBA" id="ARBA00004496"/>
    </source>
</evidence>
<evidence type="ECO:0000259" key="17">
    <source>
        <dbReference type="Pfam" id="PF08245"/>
    </source>
</evidence>
<dbReference type="GO" id="GO:0005524">
    <property type="term" value="F:ATP binding"/>
    <property type="evidence" value="ECO:0007669"/>
    <property type="project" value="UniProtKB-UniRule"/>
</dbReference>
<evidence type="ECO:0000256" key="9">
    <source>
        <dbReference type="ARBA" id="ARBA00022960"/>
    </source>
</evidence>
<keyword evidence="11 14" id="KW-0131">Cell cycle</keyword>
<dbReference type="EC" id="6.3.2.8" evidence="3 14"/>
<evidence type="ECO:0000256" key="4">
    <source>
        <dbReference type="ARBA" id="ARBA00022490"/>
    </source>
</evidence>
<evidence type="ECO:0000256" key="7">
    <source>
        <dbReference type="ARBA" id="ARBA00022741"/>
    </source>
</evidence>
<evidence type="ECO:0000313" key="18">
    <source>
        <dbReference type="EMBL" id="SDA79330.1"/>
    </source>
</evidence>
<organism evidence="18 19">
    <name type="scientific">Algoriphagus alkaliphilus</name>
    <dbReference type="NCBI Taxonomy" id="279824"/>
    <lineage>
        <taxon>Bacteria</taxon>
        <taxon>Pseudomonadati</taxon>
        <taxon>Bacteroidota</taxon>
        <taxon>Cytophagia</taxon>
        <taxon>Cytophagales</taxon>
        <taxon>Cyclobacteriaceae</taxon>
        <taxon>Algoriphagus</taxon>
    </lineage>
</organism>
<accession>A0A1G5YAA2</accession>
<dbReference type="InterPro" id="IPR005758">
    <property type="entry name" value="UDP-N-AcMur_Ala_ligase_MurC"/>
</dbReference>
<dbReference type="SUPFAM" id="SSF51984">
    <property type="entry name" value="MurCD N-terminal domain"/>
    <property type="match status" value="1"/>
</dbReference>
<protein>
    <recommendedName>
        <fullName evidence="3 14">UDP-N-acetylmuramate--L-alanine ligase</fullName>
        <ecNumber evidence="3 14">6.3.2.8</ecNumber>
    </recommendedName>
    <alternativeName>
        <fullName evidence="14">UDP-N-acetylmuramoyl-L-alanine synthetase</fullName>
    </alternativeName>
</protein>
<dbReference type="Gene3D" id="3.40.50.720">
    <property type="entry name" value="NAD(P)-binding Rossmann-like Domain"/>
    <property type="match status" value="1"/>
</dbReference>
<keyword evidence="5 14" id="KW-0436">Ligase</keyword>
<keyword evidence="7 14" id="KW-0547">Nucleotide-binding</keyword>
<dbReference type="UniPathway" id="UPA00219"/>
<dbReference type="Pfam" id="PF01225">
    <property type="entry name" value="Mur_ligase"/>
    <property type="match status" value="1"/>
</dbReference>
<dbReference type="Pfam" id="PF02875">
    <property type="entry name" value="Mur_ligase_C"/>
    <property type="match status" value="1"/>
</dbReference>
<dbReference type="Gene3D" id="3.40.1190.10">
    <property type="entry name" value="Mur-like, catalytic domain"/>
    <property type="match status" value="1"/>
</dbReference>
<keyword evidence="19" id="KW-1185">Reference proteome</keyword>
<dbReference type="OrthoDB" id="9804126at2"/>
<evidence type="ECO:0000256" key="10">
    <source>
        <dbReference type="ARBA" id="ARBA00022984"/>
    </source>
</evidence>
<dbReference type="InterPro" id="IPR036565">
    <property type="entry name" value="Mur-like_cat_sf"/>
</dbReference>
<sequence>MTFKGINSVYFLGIGGIGMSALARWFRHEGYPVAGYDKTPSPLTEELEKEGMVISFKDSAADIPIEFTSNPDEVLVVWTPAIPKNSVLLNFFQAHYQLKKRSEVLGMITKDFYTIAVAGTHGKTSTSSLIAHLLKSAGKPVAAFLGGITQNYNSNLILPGKSKVATLVVVEADEFDRSFLKLHPNEAVVTSADADHLDIYGDEATILDGFRDFIKLVDKKGKLYIQSHAWYRLGENMGISAGIREYGLRSSGIHADNIIAKPGIFLFDYMGTKAQIKGLELHIPGFHNVENALVAIAIAIDHGVSEKQIRQGIKSFKGVKRRFEIHSTVPGHIFIDDYAHHPEEIKACLSSVRAMYPTQRLTVIFQPHLFTRTRDFAAGFSESLSLADEVVLLDIYPARELPIEGVTSAMLLNGIQTGKKTLMNKEQVMDYLLESRPEVLVTMGAGDIDRLVPGIAAWMDSRTKQGEA</sequence>
<dbReference type="Proteomes" id="UP000198756">
    <property type="component" value="Unassembled WGS sequence"/>
</dbReference>
<evidence type="ECO:0000313" key="19">
    <source>
        <dbReference type="Proteomes" id="UP000198756"/>
    </source>
</evidence>
<proteinExistence type="inferred from homology"/>
<dbReference type="GO" id="GO:0008360">
    <property type="term" value="P:regulation of cell shape"/>
    <property type="evidence" value="ECO:0007669"/>
    <property type="project" value="UniProtKB-KW"/>
</dbReference>
<dbReference type="PANTHER" id="PTHR43445:SF3">
    <property type="entry name" value="UDP-N-ACETYLMURAMATE--L-ALANINE LIGASE"/>
    <property type="match status" value="1"/>
</dbReference>
<evidence type="ECO:0000256" key="6">
    <source>
        <dbReference type="ARBA" id="ARBA00022618"/>
    </source>
</evidence>